<dbReference type="RefSeq" id="WP_002652130.1">
    <property type="nucleotide sequence ID" value="NZ_CH672376.1"/>
</dbReference>
<evidence type="ECO:0000256" key="4">
    <source>
        <dbReference type="ARBA" id="ARBA00011887"/>
    </source>
</evidence>
<dbReference type="PANTHER" id="PTHR30633">
    <property type="entry name" value="CYTOCHROME C-552 RESPIRATORY NITRITE REDUCTASE"/>
    <property type="match status" value="1"/>
</dbReference>
<sequence length="448" mass="49335">MARYGVAIWAALLTLAVSAPLVYSLFVVEPSVAKSVFLPGETTHGHYQIELKCSACHDAGAGVNNNSCRDCHTALQEYDTHPAKKFRDPTNAHRLEKIEARECVTCHREHDPHETTAMGVTIPTNYCVYCHDEIAQSRPSHANFEFNTCTTSGCHNYHDNSALYEDFLFKHDGASDILADPHVPLLSPEIDPAKRVVKPDAPAGTKYDATLETDWRETAHAAAGVNCAGCHAQPVEKGGTAKWREQLTTHDCETCHQSEHAGFLQGMHGMRIAAGLSPMTPEQARLPMKAAAAHRELSCTSCHDDHRFDTQHAAVNACLNCHDDEHSQAYQASSHFELWKAEVAGTAPAGSGVSCATCHLPRVEEGRRVTVQHNQNANLQPNEAMVRSVCLNCHGLQFSLDSLADTQLLENCFQAKPTVHVESLEMAKAWFEAKEREKQARNRKQSSD</sequence>
<keyword evidence="11" id="KW-0560">Oxidoreductase</keyword>
<protein>
    <recommendedName>
        <fullName evidence="4">nitrite reductase (cytochrome; ammonia-forming)</fullName>
        <ecNumber evidence="4">1.7.2.2</ecNumber>
    </recommendedName>
</protein>
<dbReference type="PANTHER" id="PTHR30633:SF0">
    <property type="entry name" value="CYTOCHROME C-552"/>
    <property type="match status" value="1"/>
</dbReference>
<evidence type="ECO:0000313" key="16">
    <source>
        <dbReference type="Proteomes" id="UP000004358"/>
    </source>
</evidence>
<comment type="caution">
    <text evidence="15">The sequence shown here is derived from an EMBL/GenBank/DDBJ whole genome shotgun (WGS) entry which is preliminary data.</text>
</comment>
<accession>A3ZR27</accession>
<evidence type="ECO:0000256" key="3">
    <source>
        <dbReference type="ARBA" id="ARBA00009288"/>
    </source>
</evidence>
<evidence type="ECO:0000256" key="6">
    <source>
        <dbReference type="ARBA" id="ARBA00022617"/>
    </source>
</evidence>
<dbReference type="GO" id="GO:0019645">
    <property type="term" value="P:anaerobic electron transport chain"/>
    <property type="evidence" value="ECO:0007669"/>
    <property type="project" value="TreeGrafter"/>
</dbReference>
<dbReference type="Proteomes" id="UP000004358">
    <property type="component" value="Unassembled WGS sequence"/>
</dbReference>
<dbReference type="GO" id="GO:0046872">
    <property type="term" value="F:metal ion binding"/>
    <property type="evidence" value="ECO:0007669"/>
    <property type="project" value="UniProtKB-KW"/>
</dbReference>
<dbReference type="Gene3D" id="3.90.10.10">
    <property type="entry name" value="Cytochrome C3"/>
    <property type="match status" value="2"/>
</dbReference>
<evidence type="ECO:0000256" key="12">
    <source>
        <dbReference type="ARBA" id="ARBA00023004"/>
    </source>
</evidence>
<dbReference type="HOGENOM" id="CLU_609619_0_0_0"/>
<evidence type="ECO:0000256" key="7">
    <source>
        <dbReference type="ARBA" id="ARBA00022723"/>
    </source>
</evidence>
<evidence type="ECO:0000256" key="10">
    <source>
        <dbReference type="ARBA" id="ARBA00022982"/>
    </source>
</evidence>
<keyword evidence="6" id="KW-0349">Heme</keyword>
<keyword evidence="5" id="KW-0813">Transport</keyword>
<feature type="domain" description="Tetrahaem cytochrome" evidence="14">
    <location>
        <begin position="46"/>
        <end position="132"/>
    </location>
</feature>
<comment type="similarity">
    <text evidence="3">Belongs to the cytochrome c-552 family.</text>
</comment>
<dbReference type="SUPFAM" id="SSF48695">
    <property type="entry name" value="Multiheme cytochromes"/>
    <property type="match status" value="1"/>
</dbReference>
<evidence type="ECO:0000256" key="11">
    <source>
        <dbReference type="ARBA" id="ARBA00023002"/>
    </source>
</evidence>
<dbReference type="GO" id="GO:0020037">
    <property type="term" value="F:heme binding"/>
    <property type="evidence" value="ECO:0007669"/>
    <property type="project" value="TreeGrafter"/>
</dbReference>
<keyword evidence="12" id="KW-0408">Iron</keyword>
<name>A3ZR27_9BACT</name>
<comment type="catalytic activity">
    <reaction evidence="13">
        <text>6 Fe(III)-[cytochrome c] + NH4(+) + 2 H2O = 6 Fe(II)-[cytochrome c] + nitrite + 8 H(+)</text>
        <dbReference type="Rhea" id="RHEA:13089"/>
        <dbReference type="Rhea" id="RHEA-COMP:10350"/>
        <dbReference type="Rhea" id="RHEA-COMP:14399"/>
        <dbReference type="ChEBI" id="CHEBI:15377"/>
        <dbReference type="ChEBI" id="CHEBI:15378"/>
        <dbReference type="ChEBI" id="CHEBI:16301"/>
        <dbReference type="ChEBI" id="CHEBI:28938"/>
        <dbReference type="ChEBI" id="CHEBI:29033"/>
        <dbReference type="ChEBI" id="CHEBI:29034"/>
        <dbReference type="EC" id="1.7.2.2"/>
    </reaction>
</comment>
<evidence type="ECO:0000256" key="5">
    <source>
        <dbReference type="ARBA" id="ARBA00022448"/>
    </source>
</evidence>
<dbReference type="EMBL" id="AANZ01000006">
    <property type="protein sequence ID" value="EAQ81120.1"/>
    <property type="molecule type" value="Genomic_DNA"/>
</dbReference>
<keyword evidence="8" id="KW-0732">Signal</keyword>
<dbReference type="Gene3D" id="1.10.1130.10">
    <property type="entry name" value="Flavocytochrome C3, Chain A"/>
    <property type="match status" value="1"/>
</dbReference>
<dbReference type="GO" id="GO:0042279">
    <property type="term" value="F:nitrite reductase (cytochrome, ammonia-forming) activity"/>
    <property type="evidence" value="ECO:0007669"/>
    <property type="project" value="UniProtKB-EC"/>
</dbReference>
<dbReference type="GO" id="GO:0030288">
    <property type="term" value="C:outer membrane-bounded periplasmic space"/>
    <property type="evidence" value="ECO:0007669"/>
    <property type="project" value="TreeGrafter"/>
</dbReference>
<dbReference type="AlphaFoldDB" id="A3ZR27"/>
<dbReference type="STRING" id="314230.DSM3645_21152"/>
<evidence type="ECO:0000256" key="9">
    <source>
        <dbReference type="ARBA" id="ARBA00022837"/>
    </source>
</evidence>
<evidence type="ECO:0000256" key="1">
    <source>
        <dbReference type="ARBA" id="ARBA00001926"/>
    </source>
</evidence>
<proteinExistence type="inferred from homology"/>
<gene>
    <name evidence="15" type="ORF">DSM3645_21152</name>
</gene>
<dbReference type="EC" id="1.7.2.2" evidence="4"/>
<dbReference type="InterPro" id="IPR012286">
    <property type="entry name" value="Tetrahaem_cytochrome"/>
</dbReference>
<dbReference type="eggNOG" id="COG3303">
    <property type="taxonomic scope" value="Bacteria"/>
</dbReference>
<evidence type="ECO:0000256" key="13">
    <source>
        <dbReference type="ARBA" id="ARBA00049131"/>
    </source>
</evidence>
<comment type="subcellular location">
    <subcellularLocation>
        <location evidence="2">Cell envelope</location>
    </subcellularLocation>
</comment>
<dbReference type="InterPro" id="IPR036280">
    <property type="entry name" value="Multihaem_cyt_sf"/>
</dbReference>
<keyword evidence="7" id="KW-0479">Metal-binding</keyword>
<organism evidence="15 16">
    <name type="scientific">Blastopirellula marina DSM 3645</name>
    <dbReference type="NCBI Taxonomy" id="314230"/>
    <lineage>
        <taxon>Bacteria</taxon>
        <taxon>Pseudomonadati</taxon>
        <taxon>Planctomycetota</taxon>
        <taxon>Planctomycetia</taxon>
        <taxon>Pirellulales</taxon>
        <taxon>Pirellulaceae</taxon>
        <taxon>Blastopirellula</taxon>
    </lineage>
</organism>
<reference evidence="15 16" key="1">
    <citation type="submission" date="2006-02" db="EMBL/GenBank/DDBJ databases">
        <authorList>
            <person name="Amann R."/>
            <person name="Ferriera S."/>
            <person name="Johnson J."/>
            <person name="Kravitz S."/>
            <person name="Halpern A."/>
            <person name="Remington K."/>
            <person name="Beeson K."/>
            <person name="Tran B."/>
            <person name="Rogers Y.-H."/>
            <person name="Friedman R."/>
            <person name="Venter J.C."/>
        </authorList>
    </citation>
    <scope>NUCLEOTIDE SEQUENCE [LARGE SCALE GENOMIC DNA]</scope>
    <source>
        <strain evidence="15 16">DSM 3645</strain>
    </source>
</reference>
<dbReference type="OrthoDB" id="234670at2"/>
<keyword evidence="9" id="KW-0106">Calcium</keyword>
<dbReference type="InterPro" id="IPR003321">
    <property type="entry name" value="Cyt_c552"/>
</dbReference>
<comment type="cofactor">
    <cofactor evidence="1">
        <name>heme c</name>
        <dbReference type="ChEBI" id="CHEBI:61717"/>
    </cofactor>
</comment>
<evidence type="ECO:0000259" key="14">
    <source>
        <dbReference type="Pfam" id="PF14537"/>
    </source>
</evidence>
<dbReference type="Pfam" id="PF14537">
    <property type="entry name" value="Cytochrom_c3_2"/>
    <property type="match status" value="1"/>
</dbReference>
<dbReference type="Pfam" id="PF02335">
    <property type="entry name" value="Cytochrom_C552"/>
    <property type="match status" value="1"/>
</dbReference>
<keyword evidence="10" id="KW-0249">Electron transport</keyword>
<evidence type="ECO:0000313" key="15">
    <source>
        <dbReference type="EMBL" id="EAQ81120.1"/>
    </source>
</evidence>
<evidence type="ECO:0000256" key="8">
    <source>
        <dbReference type="ARBA" id="ARBA00022729"/>
    </source>
</evidence>
<evidence type="ECO:0000256" key="2">
    <source>
        <dbReference type="ARBA" id="ARBA00004196"/>
    </source>
</evidence>